<keyword evidence="5 12" id="KW-0808">Transferase</keyword>
<evidence type="ECO:0000313" key="13">
    <source>
        <dbReference type="Proteomes" id="UP000267251"/>
    </source>
</evidence>
<dbReference type="OrthoDB" id="2139606at2759"/>
<reference evidence="13" key="1">
    <citation type="journal article" date="2018" name="Nat. Microbiol.">
        <title>Leveraging single-cell genomics to expand the fungal tree of life.</title>
        <authorList>
            <person name="Ahrendt S.R."/>
            <person name="Quandt C.A."/>
            <person name="Ciobanu D."/>
            <person name="Clum A."/>
            <person name="Salamov A."/>
            <person name="Andreopoulos B."/>
            <person name="Cheng J.F."/>
            <person name="Woyke T."/>
            <person name="Pelin A."/>
            <person name="Henrissat B."/>
            <person name="Reynolds N.K."/>
            <person name="Benny G.L."/>
            <person name="Smith M.E."/>
            <person name="James T.Y."/>
            <person name="Grigoriev I.V."/>
        </authorList>
    </citation>
    <scope>NUCLEOTIDE SEQUENCE [LARGE SCALE GENOMIC DNA]</scope>
</reference>
<evidence type="ECO:0000256" key="4">
    <source>
        <dbReference type="ARBA" id="ARBA00022676"/>
    </source>
</evidence>
<dbReference type="Gene3D" id="3.90.550.20">
    <property type="match status" value="1"/>
</dbReference>
<dbReference type="GO" id="GO:0006493">
    <property type="term" value="P:protein O-linked glycosylation"/>
    <property type="evidence" value="ECO:0007669"/>
    <property type="project" value="TreeGrafter"/>
</dbReference>
<dbReference type="InterPro" id="IPR002659">
    <property type="entry name" value="Glyco_trans_31"/>
</dbReference>
<dbReference type="Pfam" id="PF04488">
    <property type="entry name" value="Gly_transf_sug"/>
    <property type="match status" value="1"/>
</dbReference>
<evidence type="ECO:0000256" key="11">
    <source>
        <dbReference type="SAM" id="MobiDB-lite"/>
    </source>
</evidence>
<protein>
    <submittedName>
        <fullName evidence="12">Galactosyltransferase-domain-containing protein</fullName>
    </submittedName>
</protein>
<evidence type="ECO:0000256" key="8">
    <source>
        <dbReference type="ARBA" id="ARBA00022989"/>
    </source>
</evidence>
<feature type="region of interest" description="Disordered" evidence="11">
    <location>
        <begin position="376"/>
        <end position="407"/>
    </location>
</feature>
<dbReference type="SUPFAM" id="SSF53448">
    <property type="entry name" value="Nucleotide-diphospho-sugar transferases"/>
    <property type="match status" value="1"/>
</dbReference>
<comment type="similarity">
    <text evidence="2">Belongs to the glycosyltransferase 31 family.</text>
</comment>
<keyword evidence="13" id="KW-1185">Reference proteome</keyword>
<evidence type="ECO:0000256" key="9">
    <source>
        <dbReference type="ARBA" id="ARBA00023034"/>
    </source>
</evidence>
<keyword evidence="4 12" id="KW-0328">Glycosyltransferase</keyword>
<evidence type="ECO:0000256" key="6">
    <source>
        <dbReference type="ARBA" id="ARBA00022692"/>
    </source>
</evidence>
<dbReference type="PANTHER" id="PTHR11214">
    <property type="entry name" value="BETA-1,3-N-ACETYLGLUCOSAMINYLTRANSFERASE"/>
    <property type="match status" value="1"/>
</dbReference>
<dbReference type="Proteomes" id="UP000267251">
    <property type="component" value="Unassembled WGS sequence"/>
</dbReference>
<dbReference type="EMBL" id="KZ987986">
    <property type="protein sequence ID" value="RKP13587.1"/>
    <property type="molecule type" value="Genomic_DNA"/>
</dbReference>
<evidence type="ECO:0000256" key="7">
    <source>
        <dbReference type="ARBA" id="ARBA00022968"/>
    </source>
</evidence>
<keyword evidence="7" id="KW-0735">Signal-anchor</keyword>
<evidence type="ECO:0000256" key="5">
    <source>
        <dbReference type="ARBA" id="ARBA00022679"/>
    </source>
</evidence>
<evidence type="ECO:0000256" key="2">
    <source>
        <dbReference type="ARBA" id="ARBA00008661"/>
    </source>
</evidence>
<dbReference type="InterPro" id="IPR007577">
    <property type="entry name" value="GlycoTrfase_DXD_sugar-bd_CS"/>
</dbReference>
<keyword evidence="10" id="KW-0472">Membrane</keyword>
<sequence length="856" mass="96377">MSLEPLPSPAGASSDPEPRSLAVSIKYRTLLILLTIISLISTTSLLRQESLPPHHASIDPIFAPQFGLSANTTAVLPELSDPSKVRFLLIVFSSWAEAGFRHRQTFRESTLRLIAPALNANPSASFAYRFVLGNAPSDQVRRELGPAIDAERHDHADILIVPTSDRYEDLSRKAYGAYTWAEDLQFDYLLKTDDDCFIRLDTIIHEHVASHPQYGYWRGMAYHDISPIRNSVDKNSAWDYLLPLFPPYVAGALTVLSRDVIHRLVSPGPRTFTKNEDQNLGIWLYPLGITPVHDRRIQQADVCEDDMISKHFSDTYDAPPNGHTPKDMADNVLQGRPLCQGFWQNHCAYCYPCTGRINHWRDWGFECDDVRGVTRPQPVLPPSSSETQSPSQSEVVDPPSPSEEAPLKGSWIIPGLLHPFYSPMSDREDWSSLYWAAWTSAPDTFLDRHHRTLELVFAHTPHAHVVILSPSLPTDFFLPYTSRGYNVYVVPATPADFLRNQWWIGPKTEAWVHRMHDWSTGTNYISHLTDYIRYIMLHKYGGTYMDMDALWIRAPPDPDVQFIGGDQSLVASDLEWTLDATGLYLAPGVMRLRKHWSILRQIAEDVFDPDVYSPECFNCVGPKAITTHVKPQRALLTRVGHLHILPIHILYPKNYLEAHLFLEPSVLPPNRAIEDPAMAEVSDLLHHGTWSIHLFGKMTKGVPIQPGSVVDAVFRRWGLYITGEHAGLRLPLEIHGPSFIEAPVGAANPILFQGTQAILVRGGEVILRPEEGGRTMLRVRAEGGWLSWGDASPDWKYMEMEGIEGSYAGVNSLLSQLRWARSDPDDAETKQPAGLIRIEVGMGEETVVYRCKVWTA</sequence>
<dbReference type="Pfam" id="PF01762">
    <property type="entry name" value="Galactosyl_T"/>
    <property type="match status" value="1"/>
</dbReference>
<comment type="similarity">
    <text evidence="3">Belongs to the glycosyltransferase 32 family.</text>
</comment>
<dbReference type="InterPro" id="IPR029044">
    <property type="entry name" value="Nucleotide-diphossugar_trans"/>
</dbReference>
<comment type="subcellular location">
    <subcellularLocation>
        <location evidence="1">Golgi apparatus membrane</location>
        <topology evidence="1">Single-pass type II membrane protein</topology>
    </subcellularLocation>
</comment>
<evidence type="ECO:0000256" key="1">
    <source>
        <dbReference type="ARBA" id="ARBA00004323"/>
    </source>
</evidence>
<accession>A0A4P9Y3T7</accession>
<keyword evidence="6" id="KW-0812">Transmembrane</keyword>
<evidence type="ECO:0000313" key="12">
    <source>
        <dbReference type="EMBL" id="RKP13587.1"/>
    </source>
</evidence>
<dbReference type="GO" id="GO:0000139">
    <property type="term" value="C:Golgi membrane"/>
    <property type="evidence" value="ECO:0007669"/>
    <property type="project" value="UniProtKB-SubCell"/>
</dbReference>
<name>A0A4P9Y3T7_9FUNG</name>
<feature type="compositionally biased region" description="Low complexity" evidence="11">
    <location>
        <begin position="382"/>
        <end position="394"/>
    </location>
</feature>
<evidence type="ECO:0000256" key="10">
    <source>
        <dbReference type="ARBA" id="ARBA00023136"/>
    </source>
</evidence>
<dbReference type="GO" id="GO:0016758">
    <property type="term" value="F:hexosyltransferase activity"/>
    <property type="evidence" value="ECO:0007669"/>
    <property type="project" value="InterPro"/>
</dbReference>
<dbReference type="AlphaFoldDB" id="A0A4P9Y3T7"/>
<proteinExistence type="inferred from homology"/>
<organism evidence="12 13">
    <name type="scientific">Piptocephalis cylindrospora</name>
    <dbReference type="NCBI Taxonomy" id="1907219"/>
    <lineage>
        <taxon>Eukaryota</taxon>
        <taxon>Fungi</taxon>
        <taxon>Fungi incertae sedis</taxon>
        <taxon>Zoopagomycota</taxon>
        <taxon>Zoopagomycotina</taxon>
        <taxon>Zoopagomycetes</taxon>
        <taxon>Zoopagales</taxon>
        <taxon>Piptocephalidaceae</taxon>
        <taxon>Piptocephalis</taxon>
    </lineage>
</organism>
<gene>
    <name evidence="12" type="ORF">BJ684DRAFT_16027</name>
</gene>
<dbReference type="PANTHER" id="PTHR11214:SF3">
    <property type="entry name" value="BETA-1,3-GALACTOSYLTRANSFERASE 6"/>
    <property type="match status" value="1"/>
</dbReference>
<dbReference type="Gene3D" id="3.90.550.50">
    <property type="match status" value="1"/>
</dbReference>
<keyword evidence="8" id="KW-1133">Transmembrane helix</keyword>
<evidence type="ECO:0000256" key="3">
    <source>
        <dbReference type="ARBA" id="ARBA00009003"/>
    </source>
</evidence>
<keyword evidence="9" id="KW-0333">Golgi apparatus</keyword>